<dbReference type="AlphaFoldDB" id="A0A423WQW9"/>
<feature type="transmembrane region" description="Helical" evidence="2">
    <location>
        <begin position="558"/>
        <end position="580"/>
    </location>
</feature>
<dbReference type="OrthoDB" id="5376804at2759"/>
<evidence type="ECO:0000256" key="1">
    <source>
        <dbReference type="SAM" id="MobiDB-lite"/>
    </source>
</evidence>
<dbReference type="EMBL" id="LKEA01000012">
    <property type="protein sequence ID" value="ROW05791.1"/>
    <property type="molecule type" value="Genomic_DNA"/>
</dbReference>
<keyword evidence="2" id="KW-1133">Transmembrane helix</keyword>
<comment type="caution">
    <text evidence="3">The sequence shown here is derived from an EMBL/GenBank/DDBJ whole genome shotgun (WGS) entry which is preliminary data.</text>
</comment>
<feature type="transmembrane region" description="Helical" evidence="2">
    <location>
        <begin position="173"/>
        <end position="194"/>
    </location>
</feature>
<dbReference type="PANTHER" id="PTHR35394">
    <property type="entry name" value="DUF3176 DOMAIN-CONTAINING PROTEIN"/>
    <property type="match status" value="1"/>
</dbReference>
<sequence length="677" mass="74777">MGSIERDEMESFVVSPRRTSTSITDKQHLADKTNTSLYGIHESSTYTEDDQPTDPSSPDERKASVSVKSLTSEILSLLLATASLIALVVLLKEYENNSSPLWSIGNWGVTLNAVVSIISIIFRGTLLMPVARAISQFSWIWFTQPKPLRDLATYDAASRGTIGSIRLLFKLRFMHFASVGATVMVASLALGPFFQQSVQYVSQGVIDTSKKAQAVTAYSWGANIPHGSEYAEDYVTIPYNMKAAIQNGLLSPNVPSTPSPPFSCPTGNCTWDPFATLAFGTQCEDIKSHVQIECYNEAHNGEECHFKPRGDDALVKMLNDTSGYTVLLMQSGLPTRMKNSSSAVRPYLNNTASLALVQWVMTTSDAVITPTSSFEAVRCNFYLSAREVLPKVVNGEYSEQLLQEVSRPEPVKGLNYTDDDFPYNYFLDPFRWEYGDYGPIVYRLNGSTPSNLGKTYTFELNGREFSTLSSQFEGDLLDGMLVTGSGGVPQGTNTLTMLWQADNTTRSMYNMAEAITIEMRANSSNILQQAKQDASLIAPEQAIDGQVWVQQQTVVVRWTWLILPIVLLVLAALSLLAAVLETRRKRVGLWGSSPLTLFFHARPTHHGAHENLVSDAASLNTADAMQKAASFLTARIPRHDRRNIEIYPRASVGGISRDEVKLMPRDSLEVANPDDIH</sequence>
<evidence type="ECO:0000313" key="4">
    <source>
        <dbReference type="Proteomes" id="UP000283895"/>
    </source>
</evidence>
<evidence type="ECO:0000256" key="2">
    <source>
        <dbReference type="SAM" id="Phobius"/>
    </source>
</evidence>
<reference evidence="3 4" key="1">
    <citation type="submission" date="2015-09" db="EMBL/GenBank/DDBJ databases">
        <title>Host preference determinants of Valsa canker pathogens revealed by comparative genomics.</title>
        <authorList>
            <person name="Yin Z."/>
            <person name="Huang L."/>
        </authorList>
    </citation>
    <scope>NUCLEOTIDE SEQUENCE [LARGE SCALE GENOMIC DNA]</scope>
    <source>
        <strain evidence="3 4">03-1</strain>
    </source>
</reference>
<feature type="transmembrane region" description="Helical" evidence="2">
    <location>
        <begin position="74"/>
        <end position="92"/>
    </location>
</feature>
<dbReference type="PANTHER" id="PTHR35394:SF5">
    <property type="entry name" value="DUF3176 DOMAIN-CONTAINING PROTEIN"/>
    <property type="match status" value="1"/>
</dbReference>
<dbReference type="Proteomes" id="UP000283895">
    <property type="component" value="Unassembled WGS sequence"/>
</dbReference>
<accession>A0A423WQW9</accession>
<dbReference type="Pfam" id="PF11374">
    <property type="entry name" value="DUF3176"/>
    <property type="match status" value="1"/>
</dbReference>
<keyword evidence="4" id="KW-1185">Reference proteome</keyword>
<feature type="transmembrane region" description="Helical" evidence="2">
    <location>
        <begin position="104"/>
        <end position="122"/>
    </location>
</feature>
<proteinExistence type="predicted"/>
<keyword evidence="2" id="KW-0472">Membrane</keyword>
<keyword evidence="2" id="KW-0812">Transmembrane</keyword>
<feature type="compositionally biased region" description="Polar residues" evidence="1">
    <location>
        <begin position="32"/>
        <end position="46"/>
    </location>
</feature>
<gene>
    <name evidence="3" type="ORF">VMCG_05221</name>
</gene>
<name>A0A423WQW9_9PEZI</name>
<organism evidence="3 4">
    <name type="scientific">Cytospora schulzeri</name>
    <dbReference type="NCBI Taxonomy" id="448051"/>
    <lineage>
        <taxon>Eukaryota</taxon>
        <taxon>Fungi</taxon>
        <taxon>Dikarya</taxon>
        <taxon>Ascomycota</taxon>
        <taxon>Pezizomycotina</taxon>
        <taxon>Sordariomycetes</taxon>
        <taxon>Sordariomycetidae</taxon>
        <taxon>Diaporthales</taxon>
        <taxon>Cytosporaceae</taxon>
        <taxon>Cytospora</taxon>
    </lineage>
</organism>
<feature type="region of interest" description="Disordered" evidence="1">
    <location>
        <begin position="1"/>
        <end position="63"/>
    </location>
</feature>
<protein>
    <submittedName>
        <fullName evidence="3">Uncharacterized protein</fullName>
    </submittedName>
</protein>
<dbReference type="InterPro" id="IPR021514">
    <property type="entry name" value="DUF3176"/>
</dbReference>
<evidence type="ECO:0000313" key="3">
    <source>
        <dbReference type="EMBL" id="ROW05791.1"/>
    </source>
</evidence>